<dbReference type="EMBL" id="JACWMW010000003">
    <property type="protein sequence ID" value="MBD1386770.1"/>
    <property type="molecule type" value="Genomic_DNA"/>
</dbReference>
<evidence type="ECO:0000313" key="5">
    <source>
        <dbReference type="EMBL" id="MBD1386770.1"/>
    </source>
</evidence>
<keyword evidence="6" id="KW-1185">Reference proteome</keyword>
<dbReference type="RefSeq" id="WP_191176600.1">
    <property type="nucleotide sequence ID" value="NZ_JACWMW010000003.1"/>
</dbReference>
<dbReference type="InterPro" id="IPR018357">
    <property type="entry name" value="Hexapep_transf_CS"/>
</dbReference>
<keyword evidence="3" id="KW-0677">Repeat</keyword>
<name>A0ABR7X873_9SPHI</name>
<evidence type="ECO:0000256" key="2">
    <source>
        <dbReference type="ARBA" id="ARBA00022679"/>
    </source>
</evidence>
<dbReference type="PROSITE" id="PS00101">
    <property type="entry name" value="HEXAPEP_TRANSFERASES"/>
    <property type="match status" value="1"/>
</dbReference>
<dbReference type="PANTHER" id="PTHR43300:SF11">
    <property type="entry name" value="ACETYLTRANSFERASE RV3034C-RELATED"/>
    <property type="match status" value="1"/>
</dbReference>
<comment type="caution">
    <text evidence="5">The sequence shown here is derived from an EMBL/GenBank/DDBJ whole genome shotgun (WGS) entry which is preliminary data.</text>
</comment>
<dbReference type="Pfam" id="PF00132">
    <property type="entry name" value="Hexapep"/>
    <property type="match status" value="1"/>
</dbReference>
<accession>A0ABR7X873</accession>
<gene>
    <name evidence="5" type="ORF">IDJ75_15915</name>
</gene>
<comment type="similarity">
    <text evidence="1">Belongs to the transferase hexapeptide repeat family.</text>
</comment>
<evidence type="ECO:0000313" key="6">
    <source>
        <dbReference type="Proteomes" id="UP000618754"/>
    </source>
</evidence>
<organism evidence="5 6">
    <name type="scientific">Mucilaginibacter rigui</name>
    <dbReference type="NCBI Taxonomy" id="534635"/>
    <lineage>
        <taxon>Bacteria</taxon>
        <taxon>Pseudomonadati</taxon>
        <taxon>Bacteroidota</taxon>
        <taxon>Sphingobacteriia</taxon>
        <taxon>Sphingobacteriales</taxon>
        <taxon>Sphingobacteriaceae</taxon>
        <taxon>Mucilaginibacter</taxon>
    </lineage>
</organism>
<evidence type="ECO:0000256" key="1">
    <source>
        <dbReference type="ARBA" id="ARBA00007274"/>
    </source>
</evidence>
<dbReference type="InterPro" id="IPR011004">
    <property type="entry name" value="Trimer_LpxA-like_sf"/>
</dbReference>
<protein>
    <submittedName>
        <fullName evidence="5">CatB-related O-acetyltransferase</fullName>
    </submittedName>
</protein>
<sequence>MDFNPAYKNRIKRFFRFFLKYTYPTLYRLELKHTHLDYIQSKTIGSKISPKANISGPAQINDSEIGDYTYISINSRILSTKIGKFCSIGPNFFCGWGVHPTNTLSTSPAFYSLKNQAGITFSKTDKVIENLPIEIGNDVFIGMNVTVLDGVKIGNGAIIGAGAIVSKDIPPYAVAVGSPIQIIKYRFEPTIIEKLLKIKWWDFEEKDLQNVEAFLFDIEGFITKHDKS</sequence>
<dbReference type="CDD" id="cd03349">
    <property type="entry name" value="LbH_XAT"/>
    <property type="match status" value="1"/>
</dbReference>
<dbReference type="SUPFAM" id="SSF51161">
    <property type="entry name" value="Trimeric LpxA-like enzymes"/>
    <property type="match status" value="1"/>
</dbReference>
<keyword evidence="4" id="KW-0012">Acyltransferase</keyword>
<dbReference type="Proteomes" id="UP000618754">
    <property type="component" value="Unassembled WGS sequence"/>
</dbReference>
<evidence type="ECO:0000256" key="4">
    <source>
        <dbReference type="ARBA" id="ARBA00023315"/>
    </source>
</evidence>
<dbReference type="InterPro" id="IPR050179">
    <property type="entry name" value="Trans_hexapeptide_repeat"/>
</dbReference>
<dbReference type="Gene3D" id="2.160.10.10">
    <property type="entry name" value="Hexapeptide repeat proteins"/>
    <property type="match status" value="1"/>
</dbReference>
<dbReference type="InterPro" id="IPR001451">
    <property type="entry name" value="Hexapep"/>
</dbReference>
<reference evidence="5 6" key="1">
    <citation type="submission" date="2020-09" db="EMBL/GenBank/DDBJ databases">
        <title>Novel species of Mucilaginibacter isolated from a glacier on the Tibetan Plateau.</title>
        <authorList>
            <person name="Liu Q."/>
            <person name="Xin Y.-H."/>
        </authorList>
    </citation>
    <scope>NUCLEOTIDE SEQUENCE [LARGE SCALE GENOMIC DNA]</scope>
    <source>
        <strain evidence="5 6">CGMCC 1.13878</strain>
    </source>
</reference>
<proteinExistence type="inferred from homology"/>
<evidence type="ECO:0000256" key="3">
    <source>
        <dbReference type="ARBA" id="ARBA00022737"/>
    </source>
</evidence>
<dbReference type="PANTHER" id="PTHR43300">
    <property type="entry name" value="ACETYLTRANSFERASE"/>
    <property type="match status" value="1"/>
</dbReference>
<keyword evidence="2" id="KW-0808">Transferase</keyword>